<dbReference type="GO" id="GO:0061733">
    <property type="term" value="F:protein-lysine-acetyltransferase activity"/>
    <property type="evidence" value="ECO:0007669"/>
    <property type="project" value="UniProtKB-EC"/>
</dbReference>
<comment type="caution">
    <text evidence="8">The sequence shown here is derived from an EMBL/GenBank/DDBJ whole genome shotgun (WGS) entry which is preliminary data.</text>
</comment>
<keyword evidence="3" id="KW-0808">Transferase</keyword>
<keyword evidence="4" id="KW-0012">Acyltransferase</keyword>
<name>A0ABD3F3R9_9STRA</name>
<gene>
    <name evidence="8" type="ORF">V7S43_013670</name>
</gene>
<reference evidence="8 9" key="1">
    <citation type="submission" date="2024-09" db="EMBL/GenBank/DDBJ databases">
        <title>Genome sequencing and assembly of Phytophthora oleae, isolate VK10A, causative agent of rot of olive drupes.</title>
        <authorList>
            <person name="Conti Taguali S."/>
            <person name="Riolo M."/>
            <person name="La Spada F."/>
            <person name="Cacciola S.O."/>
            <person name="Dionisio G."/>
        </authorList>
    </citation>
    <scope>NUCLEOTIDE SEQUENCE [LARGE SCALE GENOMIC DNA]</scope>
    <source>
        <strain evidence="8 9">VK10A</strain>
    </source>
</reference>
<evidence type="ECO:0000256" key="6">
    <source>
        <dbReference type="SAM" id="Coils"/>
    </source>
</evidence>
<proteinExistence type="inferred from homology"/>
<keyword evidence="6" id="KW-0175">Coiled coil</keyword>
<organism evidence="8 9">
    <name type="scientific">Phytophthora oleae</name>
    <dbReference type="NCBI Taxonomy" id="2107226"/>
    <lineage>
        <taxon>Eukaryota</taxon>
        <taxon>Sar</taxon>
        <taxon>Stramenopiles</taxon>
        <taxon>Oomycota</taxon>
        <taxon>Peronosporomycetes</taxon>
        <taxon>Peronosporales</taxon>
        <taxon>Peronosporaceae</taxon>
        <taxon>Phytophthora</taxon>
    </lineage>
</organism>
<dbReference type="Pfam" id="PF10394">
    <property type="entry name" value="Hat1_N"/>
    <property type="match status" value="1"/>
</dbReference>
<dbReference type="PANTHER" id="PTHR12046">
    <property type="entry name" value="HISTONE ACETYLTRANSFERASE TYPE B CATALYTIC SUBUNIT"/>
    <property type="match status" value="1"/>
</dbReference>
<dbReference type="Proteomes" id="UP001632037">
    <property type="component" value="Unassembled WGS sequence"/>
</dbReference>
<sequence length="426" mass="47847">MAPTEAAGTKRPAEEAQTPVVKRVRFAHSVPSNEATSLAIATDADQVEAQTLECFAPKFTYHAFGTDEIIDGYEDLKISVTFNGFDFKALLDVKFKEKDDTAEEVVAKLTPSLPQDFVLDKDEFVAALRKAAVDFSGPPGKCTESYILKATVKQEGTSAADRHFEIYECKLEDNEPAQKLLANLQTLSLWFIEGADSVDVKDSRWVVYLIYERSGAGSGAFCPVGFITVFKFFNPLGRKAAYCKPEQNETHRICQALIFPTYQRQGHAERLVHCIHAQAVANERVYELTVEDPVPAFSRLRDLVDVKSCIKHGFFSLSPEESEGAGGTGRGTTALTTADIHAVQEKLKLTQKQVQICYEARKFTFVDPNDEAQRKKFRLEVKKRLFRLHTEELDGMGSSDRRKAFLEAEYQRLEEQYQQMASKIVK</sequence>
<accession>A0ABD3F3R9</accession>
<dbReference type="InterPro" id="IPR017380">
    <property type="entry name" value="Hist_AcTrfase_B-typ_cat-su"/>
</dbReference>
<protein>
    <recommendedName>
        <fullName evidence="2">histone acetyltransferase</fullName>
        <ecNumber evidence="2">2.3.1.48</ecNumber>
    </recommendedName>
</protein>
<evidence type="ECO:0000259" key="7">
    <source>
        <dbReference type="Pfam" id="PF10394"/>
    </source>
</evidence>
<dbReference type="AlphaFoldDB" id="A0ABD3F3R9"/>
<evidence type="ECO:0000256" key="1">
    <source>
        <dbReference type="ARBA" id="ARBA00010543"/>
    </source>
</evidence>
<dbReference type="InterPro" id="IPR037113">
    <property type="entry name" value="Hat1_N_sf"/>
</dbReference>
<dbReference type="InterPro" id="IPR016181">
    <property type="entry name" value="Acyl_CoA_acyltransferase"/>
</dbReference>
<dbReference type="EMBL" id="JBIMZQ010000036">
    <property type="protein sequence ID" value="KAL3661470.1"/>
    <property type="molecule type" value="Genomic_DNA"/>
</dbReference>
<dbReference type="Gene3D" id="3.90.360.10">
    <property type="entry name" value="Histone acetyl transferase 1 (HAT1), N-terminal domain"/>
    <property type="match status" value="1"/>
</dbReference>
<dbReference type="Gene3D" id="3.40.630.30">
    <property type="match status" value="1"/>
</dbReference>
<evidence type="ECO:0000256" key="5">
    <source>
        <dbReference type="ARBA" id="ARBA00048017"/>
    </source>
</evidence>
<evidence type="ECO:0000256" key="3">
    <source>
        <dbReference type="ARBA" id="ARBA00022679"/>
    </source>
</evidence>
<evidence type="ECO:0000313" key="9">
    <source>
        <dbReference type="Proteomes" id="UP001632037"/>
    </source>
</evidence>
<keyword evidence="9" id="KW-1185">Reference proteome</keyword>
<comment type="similarity">
    <text evidence="1">Belongs to the HAT1 family.</text>
</comment>
<feature type="coiled-coil region" evidence="6">
    <location>
        <begin position="396"/>
        <end position="423"/>
    </location>
</feature>
<evidence type="ECO:0000313" key="8">
    <source>
        <dbReference type="EMBL" id="KAL3661470.1"/>
    </source>
</evidence>
<feature type="domain" description="Histone acetyl transferase HAT1 N-terminal" evidence="7">
    <location>
        <begin position="30"/>
        <end position="193"/>
    </location>
</feature>
<evidence type="ECO:0000256" key="4">
    <source>
        <dbReference type="ARBA" id="ARBA00023315"/>
    </source>
</evidence>
<comment type="catalytic activity">
    <reaction evidence="5">
        <text>L-lysyl-[protein] + acetyl-CoA = N(6)-acetyl-L-lysyl-[protein] + CoA + H(+)</text>
        <dbReference type="Rhea" id="RHEA:45948"/>
        <dbReference type="Rhea" id="RHEA-COMP:9752"/>
        <dbReference type="Rhea" id="RHEA-COMP:10731"/>
        <dbReference type="ChEBI" id="CHEBI:15378"/>
        <dbReference type="ChEBI" id="CHEBI:29969"/>
        <dbReference type="ChEBI" id="CHEBI:57287"/>
        <dbReference type="ChEBI" id="CHEBI:57288"/>
        <dbReference type="ChEBI" id="CHEBI:61930"/>
        <dbReference type="EC" id="2.3.1.48"/>
    </reaction>
</comment>
<dbReference type="InterPro" id="IPR019467">
    <property type="entry name" value="Hat1_N"/>
</dbReference>
<evidence type="ECO:0000256" key="2">
    <source>
        <dbReference type="ARBA" id="ARBA00013184"/>
    </source>
</evidence>
<dbReference type="EC" id="2.3.1.48" evidence="2"/>
<dbReference type="SUPFAM" id="SSF55729">
    <property type="entry name" value="Acyl-CoA N-acyltransferases (Nat)"/>
    <property type="match status" value="1"/>
</dbReference>